<evidence type="ECO:0000256" key="2">
    <source>
        <dbReference type="ARBA" id="ARBA00023125"/>
    </source>
</evidence>
<dbReference type="InterPro" id="IPR010982">
    <property type="entry name" value="Lambda_DNA-bd_dom_sf"/>
</dbReference>
<dbReference type="CDD" id="cd06267">
    <property type="entry name" value="PBP1_LacI_sugar_binding-like"/>
    <property type="match status" value="1"/>
</dbReference>
<evidence type="ECO:0000256" key="1">
    <source>
        <dbReference type="ARBA" id="ARBA00023015"/>
    </source>
</evidence>
<dbReference type="PROSITE" id="PS50932">
    <property type="entry name" value="HTH_LACI_2"/>
    <property type="match status" value="1"/>
</dbReference>
<dbReference type="InterPro" id="IPR000843">
    <property type="entry name" value="HTH_LacI"/>
</dbReference>
<dbReference type="SUPFAM" id="SSF47413">
    <property type="entry name" value="lambda repressor-like DNA-binding domains"/>
    <property type="match status" value="1"/>
</dbReference>
<protein>
    <recommendedName>
        <fullName evidence="4">HTH lacI-type domain-containing protein</fullName>
    </recommendedName>
</protein>
<keyword evidence="3" id="KW-0804">Transcription</keyword>
<reference evidence="6" key="1">
    <citation type="submission" date="2018-05" db="EMBL/GenBank/DDBJ databases">
        <authorList>
            <person name="Strepis N."/>
        </authorList>
    </citation>
    <scope>NUCLEOTIDE SEQUENCE [LARGE SCALE GENOMIC DNA]</scope>
</reference>
<dbReference type="EMBL" id="UNRR01000010">
    <property type="protein sequence ID" value="SYZ78004.1"/>
    <property type="molecule type" value="Genomic_DNA"/>
</dbReference>
<evidence type="ECO:0000256" key="3">
    <source>
        <dbReference type="ARBA" id="ARBA00023163"/>
    </source>
</evidence>
<accession>A0A383TEB3</accession>
<dbReference type="InterPro" id="IPR028082">
    <property type="entry name" value="Peripla_BP_I"/>
</dbReference>
<dbReference type="OrthoDB" id="9796186at2"/>
<evidence type="ECO:0000313" key="6">
    <source>
        <dbReference type="Proteomes" id="UP000262072"/>
    </source>
</evidence>
<dbReference type="Gene3D" id="1.10.260.40">
    <property type="entry name" value="lambda repressor-like DNA-binding domains"/>
    <property type="match status" value="1"/>
</dbReference>
<name>A0A383TEB3_9LACT</name>
<dbReference type="GO" id="GO:0003700">
    <property type="term" value="F:DNA-binding transcription factor activity"/>
    <property type="evidence" value="ECO:0007669"/>
    <property type="project" value="TreeGrafter"/>
</dbReference>
<dbReference type="Proteomes" id="UP000262072">
    <property type="component" value="Unassembled WGS sequence"/>
</dbReference>
<feature type="domain" description="HTH lacI-type" evidence="4">
    <location>
        <begin position="2"/>
        <end position="56"/>
    </location>
</feature>
<keyword evidence="1" id="KW-0805">Transcription regulation</keyword>
<dbReference type="PANTHER" id="PTHR30146:SF109">
    <property type="entry name" value="HTH-TYPE TRANSCRIPTIONAL REGULATOR GALS"/>
    <property type="match status" value="1"/>
</dbReference>
<dbReference type="CDD" id="cd01392">
    <property type="entry name" value="HTH_LacI"/>
    <property type="match status" value="1"/>
</dbReference>
<dbReference type="InterPro" id="IPR001761">
    <property type="entry name" value="Peripla_BP/Lac1_sug-bd_dom"/>
</dbReference>
<dbReference type="Pfam" id="PF00532">
    <property type="entry name" value="Peripla_BP_1"/>
    <property type="match status" value="1"/>
</dbReference>
<evidence type="ECO:0000313" key="5">
    <source>
        <dbReference type="EMBL" id="SYZ78004.1"/>
    </source>
</evidence>
<keyword evidence="2" id="KW-0238">DNA-binding</keyword>
<dbReference type="SUPFAM" id="SSF53822">
    <property type="entry name" value="Periplasmic binding protein-like I"/>
    <property type="match status" value="1"/>
</dbReference>
<dbReference type="AlphaFoldDB" id="A0A383TEB3"/>
<gene>
    <name evidence="5" type="ORF">TART1_0775</name>
</gene>
<proteinExistence type="predicted"/>
<dbReference type="SMART" id="SM00354">
    <property type="entry name" value="HTH_LACI"/>
    <property type="match status" value="1"/>
</dbReference>
<dbReference type="GO" id="GO:0000976">
    <property type="term" value="F:transcription cis-regulatory region binding"/>
    <property type="evidence" value="ECO:0007669"/>
    <property type="project" value="TreeGrafter"/>
</dbReference>
<sequence length="332" mass="36772">MATLKDVAKLANVDASTVSRTLNNNSYVHEDTRRRVMEAVEQLSYKPNLLAQGLRKGKRQSIGVIIPSISLSIFSDIVQVIEREATKLGYRIIICISDDDPEIEKEYIERLRNGLVDGIIIASTGKNNAALRNIQNSGIAVIQLIRKQDKTLSSIVANYRSSAYEAVRYLVSRGCKKIGLINGSMKVLPYIERCEGYRQAVQELGLEAYTIDFGSKKESYFEDGYEGAKKLLNDDPSIDGIIVAADMHGIGAIRYLKEAGIKIPDQVKVMSLTGHSIGGMLETAMTSVELPSQEIGELITRNIVHDIESPKNIKKKPVHHELGVTLIERETT</sequence>
<organism evidence="5 6">
    <name type="scientific">Trichococcus shcherbakoviae</name>
    <dbReference type="NCBI Taxonomy" id="2094020"/>
    <lineage>
        <taxon>Bacteria</taxon>
        <taxon>Bacillati</taxon>
        <taxon>Bacillota</taxon>
        <taxon>Bacilli</taxon>
        <taxon>Lactobacillales</taxon>
        <taxon>Carnobacteriaceae</taxon>
        <taxon>Trichococcus</taxon>
    </lineage>
</organism>
<dbReference type="Gene3D" id="3.40.50.2300">
    <property type="match status" value="2"/>
</dbReference>
<evidence type="ECO:0000259" key="4">
    <source>
        <dbReference type="PROSITE" id="PS50932"/>
    </source>
</evidence>
<dbReference type="PANTHER" id="PTHR30146">
    <property type="entry name" value="LACI-RELATED TRANSCRIPTIONAL REPRESSOR"/>
    <property type="match status" value="1"/>
</dbReference>
<dbReference type="RefSeq" id="WP_119092700.1">
    <property type="nucleotide sequence ID" value="NZ_UNRR01000010.1"/>
</dbReference>
<dbReference type="Pfam" id="PF00356">
    <property type="entry name" value="LacI"/>
    <property type="match status" value="1"/>
</dbReference>